<gene>
    <name evidence="7" type="ORF">LTR77_002237</name>
</gene>
<sequence length="552" mass="60535">MAVVFRKSIRKLELSEEEQGDRWSNEDTLPVPPERQLWGPLQFVELWFLVNMNLSSYSTGSSLMANGLSYWQAIVVIIAGNALAALFAVLNSVSGASSHLGFPIVSRSVWGMWGSYFPILNRILLSVVWYGVQSVFGGNMIYVCLRSIWMDIDDRIPNTLPANIGITSAQFVGFFLFNVLCVIFIWFRPNQLRPYFHGASALVCITQFALLGWAIATSNGWGSVKTTSSEIPPSQLGWSMCSGIMSVIGSIASGILNQNDYTRFAKKPSHVTWSQSLSYTFSGNVTSIIGVLVTAATQKQYGHGEPLWQPSDLFIAIQDQHGSKGRAAAFFLGIVFIFSQLSINVVGNVLAGGLDVAAVLPKYINLRRGAYVIAALSVLPNPWQQLASGSTFLAVLSAYAVFLGPMIGLLCVHFYIIQRQKFHYPDLYTGSSKSCYWYTYGVNWRTVVAWCLAVIPSMPGFVNDANPALYVPTGAQHVYSLSFVLGFVLASVIAFLLHWAFPVEYPSITELEREQEIQGIDPMGERMGAVDVAEGRTEKKMAEASVAGVGGP</sequence>
<evidence type="ECO:0000256" key="6">
    <source>
        <dbReference type="SAM" id="Phobius"/>
    </source>
</evidence>
<keyword evidence="4 6" id="KW-1133">Transmembrane helix</keyword>
<evidence type="ECO:0000256" key="2">
    <source>
        <dbReference type="ARBA" id="ARBA00008974"/>
    </source>
</evidence>
<feature type="transmembrane region" description="Helical" evidence="6">
    <location>
        <begin position="70"/>
        <end position="90"/>
    </location>
</feature>
<evidence type="ECO:0000256" key="4">
    <source>
        <dbReference type="ARBA" id="ARBA00022989"/>
    </source>
</evidence>
<dbReference type="GO" id="GO:0015205">
    <property type="term" value="F:nucleobase transmembrane transporter activity"/>
    <property type="evidence" value="ECO:0007669"/>
    <property type="project" value="TreeGrafter"/>
</dbReference>
<evidence type="ECO:0000256" key="1">
    <source>
        <dbReference type="ARBA" id="ARBA00004141"/>
    </source>
</evidence>
<comment type="similarity">
    <text evidence="2">Belongs to the purine-cytosine permease (2.A.39) family.</text>
</comment>
<feature type="transmembrane region" description="Helical" evidence="6">
    <location>
        <begin position="236"/>
        <end position="256"/>
    </location>
</feature>
<feature type="transmembrane region" description="Helical" evidence="6">
    <location>
        <begin position="392"/>
        <end position="416"/>
    </location>
</feature>
<keyword evidence="8" id="KW-1185">Reference proteome</keyword>
<feature type="transmembrane region" description="Helical" evidence="6">
    <location>
        <begin position="169"/>
        <end position="187"/>
    </location>
</feature>
<dbReference type="GeneID" id="89923584"/>
<dbReference type="Gene3D" id="1.10.4160.10">
    <property type="entry name" value="Hydantoin permease"/>
    <property type="match status" value="1"/>
</dbReference>
<dbReference type="AlphaFoldDB" id="A0AAV9PJR7"/>
<dbReference type="RefSeq" id="XP_064662251.1">
    <property type="nucleotide sequence ID" value="XM_064799496.1"/>
</dbReference>
<dbReference type="InterPro" id="IPR045225">
    <property type="entry name" value="Uracil/uridine/allantoin_perm"/>
</dbReference>
<organism evidence="7 8">
    <name type="scientific">Saxophila tyrrhenica</name>
    <dbReference type="NCBI Taxonomy" id="1690608"/>
    <lineage>
        <taxon>Eukaryota</taxon>
        <taxon>Fungi</taxon>
        <taxon>Dikarya</taxon>
        <taxon>Ascomycota</taxon>
        <taxon>Pezizomycotina</taxon>
        <taxon>Dothideomycetes</taxon>
        <taxon>Dothideomycetidae</taxon>
        <taxon>Mycosphaerellales</taxon>
        <taxon>Extremaceae</taxon>
        <taxon>Saxophila</taxon>
    </lineage>
</organism>
<evidence type="ECO:0000313" key="8">
    <source>
        <dbReference type="Proteomes" id="UP001337655"/>
    </source>
</evidence>
<comment type="caution">
    <text evidence="7">The sequence shown here is derived from an EMBL/GenBank/DDBJ whole genome shotgun (WGS) entry which is preliminary data.</text>
</comment>
<dbReference type="InterPro" id="IPR001248">
    <property type="entry name" value="Pur-cyt_permease"/>
</dbReference>
<reference evidence="7 8" key="1">
    <citation type="submission" date="2023-08" db="EMBL/GenBank/DDBJ databases">
        <title>Black Yeasts Isolated from many extreme environments.</title>
        <authorList>
            <person name="Coleine C."/>
            <person name="Stajich J.E."/>
            <person name="Selbmann L."/>
        </authorList>
    </citation>
    <scope>NUCLEOTIDE SEQUENCE [LARGE SCALE GENOMIC DNA]</scope>
    <source>
        <strain evidence="7 8">CCFEE 5935</strain>
    </source>
</reference>
<keyword evidence="5 6" id="KW-0472">Membrane</keyword>
<feature type="transmembrane region" description="Helical" evidence="6">
    <location>
        <begin position="127"/>
        <end position="149"/>
    </location>
</feature>
<proteinExistence type="inferred from homology"/>
<evidence type="ECO:0008006" key="9">
    <source>
        <dbReference type="Google" id="ProtNLM"/>
    </source>
</evidence>
<dbReference type="CDD" id="cd11482">
    <property type="entry name" value="SLC-NCS1sbd_NRT1-like"/>
    <property type="match status" value="1"/>
</dbReference>
<feature type="transmembrane region" description="Helical" evidence="6">
    <location>
        <begin position="194"/>
        <end position="216"/>
    </location>
</feature>
<dbReference type="PANTHER" id="PTHR30618">
    <property type="entry name" value="NCS1 FAMILY PURINE/PYRIMIDINE TRANSPORTER"/>
    <property type="match status" value="1"/>
</dbReference>
<keyword evidence="3 6" id="KW-0812">Transmembrane</keyword>
<dbReference type="EMBL" id="JAVRRT010000003">
    <property type="protein sequence ID" value="KAK5173556.1"/>
    <property type="molecule type" value="Genomic_DNA"/>
</dbReference>
<feature type="transmembrane region" description="Helical" evidence="6">
    <location>
        <begin position="478"/>
        <end position="501"/>
    </location>
</feature>
<comment type="subcellular location">
    <subcellularLocation>
        <location evidence="1">Membrane</location>
        <topology evidence="1">Multi-pass membrane protein</topology>
    </subcellularLocation>
</comment>
<feature type="transmembrane region" description="Helical" evidence="6">
    <location>
        <begin position="437"/>
        <end position="458"/>
    </location>
</feature>
<protein>
    <recommendedName>
        <fullName evidence="9">Allantoin permease</fullName>
    </recommendedName>
</protein>
<feature type="transmembrane region" description="Helical" evidence="6">
    <location>
        <begin position="102"/>
        <end position="120"/>
    </location>
</feature>
<name>A0AAV9PJR7_9PEZI</name>
<evidence type="ECO:0000256" key="5">
    <source>
        <dbReference type="ARBA" id="ARBA00023136"/>
    </source>
</evidence>
<dbReference type="Proteomes" id="UP001337655">
    <property type="component" value="Unassembled WGS sequence"/>
</dbReference>
<dbReference type="PANTHER" id="PTHR30618:SF4">
    <property type="entry name" value="ALLANTOIN PERMEASE"/>
    <property type="match status" value="1"/>
</dbReference>
<feature type="transmembrane region" description="Helical" evidence="6">
    <location>
        <begin position="327"/>
        <end position="351"/>
    </location>
</feature>
<dbReference type="Pfam" id="PF02133">
    <property type="entry name" value="Transp_cyt_pur"/>
    <property type="match status" value="1"/>
</dbReference>
<dbReference type="GO" id="GO:0005886">
    <property type="term" value="C:plasma membrane"/>
    <property type="evidence" value="ECO:0007669"/>
    <property type="project" value="TreeGrafter"/>
</dbReference>
<accession>A0AAV9PJR7</accession>
<evidence type="ECO:0000313" key="7">
    <source>
        <dbReference type="EMBL" id="KAK5173556.1"/>
    </source>
</evidence>
<evidence type="ECO:0000256" key="3">
    <source>
        <dbReference type="ARBA" id="ARBA00022692"/>
    </source>
</evidence>